<gene>
    <name evidence="2" type="ORF">GA0070611_2058</name>
</gene>
<feature type="region of interest" description="Disordered" evidence="1">
    <location>
        <begin position="66"/>
        <end position="93"/>
    </location>
</feature>
<evidence type="ECO:0000256" key="1">
    <source>
        <dbReference type="SAM" id="MobiDB-lite"/>
    </source>
</evidence>
<sequence>MPDTTHIRSSHQVALPEDVTDPLLWRAAYDVAAAHRPDAAGRCASLLCAGRPAPCEPLTQARRAMRLAQGAVSRRPAGRPVPARSARDRRHAA</sequence>
<dbReference type="PATRIC" id="fig|261654.4.peg.2096"/>
<dbReference type="Proteomes" id="UP000199385">
    <property type="component" value="Chromosome I"/>
</dbReference>
<dbReference type="AlphaFoldDB" id="A0A1A8ZFU3"/>
<name>A0A1A8ZFU3_9ACTN</name>
<reference evidence="3" key="1">
    <citation type="submission" date="2016-06" db="EMBL/GenBank/DDBJ databases">
        <authorList>
            <person name="Varghese N."/>
            <person name="Submissions Spin"/>
        </authorList>
    </citation>
    <scope>NUCLEOTIDE SEQUENCE [LARGE SCALE GENOMIC DNA]</scope>
    <source>
        <strain evidence="3">DSM 44815</strain>
    </source>
</reference>
<accession>A0A1A8ZFU3</accession>
<dbReference type="STRING" id="261654.GA0070611_2058"/>
<evidence type="ECO:0000313" key="3">
    <source>
        <dbReference type="Proteomes" id="UP000199385"/>
    </source>
</evidence>
<organism evidence="2 3">
    <name type="scientific">Micromonospora auratinigra</name>
    <dbReference type="NCBI Taxonomy" id="261654"/>
    <lineage>
        <taxon>Bacteria</taxon>
        <taxon>Bacillati</taxon>
        <taxon>Actinomycetota</taxon>
        <taxon>Actinomycetes</taxon>
        <taxon>Micromonosporales</taxon>
        <taxon>Micromonosporaceae</taxon>
        <taxon>Micromonospora</taxon>
    </lineage>
</organism>
<keyword evidence="3" id="KW-1185">Reference proteome</keyword>
<protein>
    <submittedName>
        <fullName evidence="2">Uncharacterized protein</fullName>
    </submittedName>
</protein>
<dbReference type="EMBL" id="LT594323">
    <property type="protein sequence ID" value="SBT42679.1"/>
    <property type="molecule type" value="Genomic_DNA"/>
</dbReference>
<dbReference type="RefSeq" id="WP_231921393.1">
    <property type="nucleotide sequence ID" value="NZ_LT594323.1"/>
</dbReference>
<proteinExistence type="predicted"/>
<evidence type="ECO:0000313" key="2">
    <source>
        <dbReference type="EMBL" id="SBT42679.1"/>
    </source>
</evidence>